<gene>
    <name evidence="1" type="ORF">HUE57_10275</name>
</gene>
<dbReference type="Proteomes" id="UP000509658">
    <property type="component" value="Chromosome"/>
</dbReference>
<protein>
    <submittedName>
        <fullName evidence="1">Uncharacterized protein</fullName>
    </submittedName>
</protein>
<dbReference type="RefSeq" id="WP_174673124.1">
    <property type="nucleotide sequence ID" value="NZ_CP054491.1"/>
</dbReference>
<proteinExistence type="predicted"/>
<dbReference type="KEGG" id="rev:HUE57_10275"/>
<dbReference type="AlphaFoldDB" id="A0A6N0HWI0"/>
<reference evidence="1 2" key="1">
    <citation type="submission" date="2020-05" db="EMBL/GenBank/DDBJ databases">
        <title>Horizontal transmission and recombination maintain forever young bacterial symbiont genomes.</title>
        <authorList>
            <person name="Russell S.L."/>
            <person name="Pepper-Tunick E."/>
            <person name="Svedberg J."/>
            <person name="Byrne A."/>
            <person name="Ruelas Castillo J."/>
            <person name="Vollmers C."/>
            <person name="Beinart R.A."/>
            <person name="Corbett-Detig R."/>
        </authorList>
    </citation>
    <scope>NUCLEOTIDE SEQUENCE [LARGE SCALE GENOMIC DNA]</scope>
    <source>
        <strain evidence="1">Santa_Monica_outfall</strain>
    </source>
</reference>
<evidence type="ECO:0000313" key="1">
    <source>
        <dbReference type="EMBL" id="QKQ26621.1"/>
    </source>
</evidence>
<dbReference type="EMBL" id="CP054491">
    <property type="protein sequence ID" value="QKQ26621.1"/>
    <property type="molecule type" value="Genomic_DNA"/>
</dbReference>
<organism evidence="1 2">
    <name type="scientific">Candidatus Reidiella endopervernicosa</name>
    <dbReference type="NCBI Taxonomy" id="2738883"/>
    <lineage>
        <taxon>Bacteria</taxon>
        <taxon>Pseudomonadati</taxon>
        <taxon>Pseudomonadota</taxon>
        <taxon>Gammaproteobacteria</taxon>
        <taxon>Candidatus Reidiella</taxon>
    </lineage>
</organism>
<keyword evidence="2" id="KW-1185">Reference proteome</keyword>
<sequence length="57" mass="6499">MLPPNGHFISTTSRGTPVLVSMPHHSKAELHHHTDQHAIYDTGFTVLHSEHKREQLH</sequence>
<accession>A0A6N0HWI0</accession>
<name>A0A6N0HWI0_9GAMM</name>
<evidence type="ECO:0000313" key="2">
    <source>
        <dbReference type="Proteomes" id="UP000509658"/>
    </source>
</evidence>